<gene>
    <name evidence="1" type="ORF">JFP838_pA0001</name>
</gene>
<geneLocation type="plasmid" evidence="1 2">
    <name>pJFP838A</name>
</geneLocation>
<name>A0A140GQV8_CLOPF</name>
<proteinExistence type="predicted"/>
<keyword evidence="1" id="KW-0614">Plasmid</keyword>
<evidence type="ECO:0000313" key="1">
    <source>
        <dbReference type="EMBL" id="AMN30917.1"/>
    </source>
</evidence>
<accession>A0A140GQV8</accession>
<evidence type="ECO:0000313" key="2">
    <source>
        <dbReference type="Proteomes" id="UP000070260"/>
    </source>
</evidence>
<organism evidence="1 2">
    <name type="scientific">Clostridium perfringens</name>
    <dbReference type="NCBI Taxonomy" id="1502"/>
    <lineage>
        <taxon>Bacteria</taxon>
        <taxon>Bacillati</taxon>
        <taxon>Bacillota</taxon>
        <taxon>Clostridia</taxon>
        <taxon>Eubacteriales</taxon>
        <taxon>Clostridiaceae</taxon>
        <taxon>Clostridium</taxon>
    </lineage>
</organism>
<dbReference type="PATRIC" id="fig|1502.177.peg.3207"/>
<dbReference type="EMBL" id="CP013615">
    <property type="protein sequence ID" value="AMN30917.1"/>
    <property type="molecule type" value="Genomic_DNA"/>
</dbReference>
<dbReference type="Proteomes" id="UP000070260">
    <property type="component" value="Plasmid pJFP838A"/>
</dbReference>
<dbReference type="AlphaFoldDB" id="A0A140GQV8"/>
<dbReference type="RefSeq" id="WP_061429529.1">
    <property type="nucleotide sequence ID" value="NZ_CATNZX010000001.1"/>
</dbReference>
<sequence length="99" mass="11856">MKYYLYGENLYSSENLNECIERFFKHNPFKNKDFDYKALGIEFKIEDNELPSSIDLIILKDNNLLISNDFKTLKIKNKNIIDDVIESFNKKYNLKLSYN</sequence>
<protein>
    <submittedName>
        <fullName evidence="1">Uncharacterized protein</fullName>
    </submittedName>
</protein>
<reference evidence="1 2" key="1">
    <citation type="journal article" date="2016" name="PLoS ONE">
        <title>Plasmid Characterization and Chromosome Analysis of Two netF+ Clostridium perfringens Isolates Associated with Foal and Canine Necrotizing Enteritis.</title>
        <authorList>
            <person name="Mehdizadeh Gohari I."/>
            <person name="Kropinski A.M."/>
            <person name="Weese S.J."/>
            <person name="Parreira V.R."/>
            <person name="Whitehead A.E."/>
            <person name="Boerlin P."/>
            <person name="Prescott J.F."/>
        </authorList>
    </citation>
    <scope>NUCLEOTIDE SEQUENCE [LARGE SCALE GENOMIC DNA]</scope>
    <source>
        <strain evidence="1 2">JP838</strain>
        <plasmid evidence="2">Plasmid pJFP838A</plasmid>
    </source>
</reference>